<organism evidence="2 3">
    <name type="scientific">Effrenium voratum</name>
    <dbReference type="NCBI Taxonomy" id="2562239"/>
    <lineage>
        <taxon>Eukaryota</taxon>
        <taxon>Sar</taxon>
        <taxon>Alveolata</taxon>
        <taxon>Dinophyceae</taxon>
        <taxon>Suessiales</taxon>
        <taxon>Symbiodiniaceae</taxon>
        <taxon>Effrenium</taxon>
    </lineage>
</organism>
<proteinExistence type="predicted"/>
<name>A0AA36N6Y7_9DINO</name>
<dbReference type="Proteomes" id="UP001178507">
    <property type="component" value="Unassembled WGS sequence"/>
</dbReference>
<sequence>MPNGSKPPPLERKKSSHCSACGVLGHWSGDSVCTKSSKGGKGSKGTRAKPDSRSKGHRDQDAQPKKVLFTVNVPDNHDDNPVNHSTNETIPYYTFMTNYAVNVVFDTFISQESFSGLMILDTACQRTCCGPQWLKSHEKLLHSKNLQSHVTPNSELFQFGRGAPIKSTSRVYLPSIIGDVECLIGAAIVNTQIPLLASNNFLEHMQAVLDFSKGIVILKTIGKTVPLHRISGHLAIEIANFSAGADSSPTWDEFARDSSWDDSQPELQLRGPKFRQSPRLARMLSRPAPQWAVAWRMIVIRLMSLEWTCLRYMSMMVKRGLAHRVWLTLHLRQEEWIDQRKDVGKAPIHNSHTCVHPGWKRWQQVRQVRIMSEVQPEASVVRQAAGLAGRWARAFAQIFFAGALICGDLAHQHDLLPEVQTGSPSHADSKVFTSSFHEQFEQATSSYSSASPSGHRRDGPLPGHDGGGRRDGLHRDLQRRGLGTASRCTIAPGVKKRLIGKVNNALHAITKEYQIYQMNSLYCKSRADIMEAFAGSAKISKMSSAYGLKAVTPLDFNTGVDLSTKHGQDICNSLMDRYHPLFFFAEIDCRPWNGQFELHNYEPEPLKKLSSRTTSVNLKELHCWARLDVDSNEYQQTMSSGPPWSRVYFRRTIDAKTGEIINQEEAPQQELDIQLPQAMTIITELWHLPQPHECYFVGYEDGTIPMEAGWDGGPETTSPIESSTFFDQAKALEKELPVSHIMTMPENNIHEFVKAALRKRIITARCCYRDKAKGKPPLKPTARMVAHGHLDPDIRSLSRNAATPTRISEMLLLAIYISGLHGMAFRTADKWMLWAGDATTAFLQGAQDVTERAGRLFMKPKQDEILRRAKAFQNSLYEIVGNVYAPRSHGFDHMCFYFPDLSKDGSFAPCAILICYVDDFLLTYNPRFPFEKFFQKFEWGSHGYLEPDKPFIFKREQINLVDYKNGKAVHINQPDFIATTTSGKIKRGQNLDELLRPEDFSEFGSAAGCIQWIAGQCRPDVSAWVSLASRGEETTYKELNMLYDTISHLQDTKDLGLIIPPVPIDSSTTVLAYSDASFTAWLHLAANTITEVKQLCAPVDWKSGRATRVCRSTLAAEAVAADSATDRVAFTSLSLAEFINGVPAHKQSSPLKTLLVVDAKSLYDSIVKENVSLTDKRSMVNIRSIQEEITPRTVHGIPTTLMAADGLTKASKPLRQQLLQWIQEPIVQLRKEN</sequence>
<feature type="compositionally biased region" description="Basic and acidic residues" evidence="1">
    <location>
        <begin position="466"/>
        <end position="478"/>
    </location>
</feature>
<protein>
    <submittedName>
        <fullName evidence="2">Uncharacterized protein</fullName>
    </submittedName>
</protein>
<feature type="region of interest" description="Disordered" evidence="1">
    <location>
        <begin position="443"/>
        <end position="478"/>
    </location>
</feature>
<evidence type="ECO:0000256" key="1">
    <source>
        <dbReference type="SAM" id="MobiDB-lite"/>
    </source>
</evidence>
<feature type="region of interest" description="Disordered" evidence="1">
    <location>
        <begin position="24"/>
        <end position="66"/>
    </location>
</feature>
<comment type="caution">
    <text evidence="2">The sequence shown here is derived from an EMBL/GenBank/DDBJ whole genome shotgun (WGS) entry which is preliminary data.</text>
</comment>
<dbReference type="EMBL" id="CAUJNA010003404">
    <property type="protein sequence ID" value="CAJ1401195.1"/>
    <property type="molecule type" value="Genomic_DNA"/>
</dbReference>
<gene>
    <name evidence="2" type="ORF">EVOR1521_LOCUS24388</name>
</gene>
<evidence type="ECO:0000313" key="2">
    <source>
        <dbReference type="EMBL" id="CAJ1401195.1"/>
    </source>
</evidence>
<evidence type="ECO:0000313" key="3">
    <source>
        <dbReference type="Proteomes" id="UP001178507"/>
    </source>
</evidence>
<accession>A0AA36N6Y7</accession>
<dbReference type="AlphaFoldDB" id="A0AA36N6Y7"/>
<keyword evidence="3" id="KW-1185">Reference proteome</keyword>
<feature type="compositionally biased region" description="Basic and acidic residues" evidence="1">
    <location>
        <begin position="48"/>
        <end position="64"/>
    </location>
</feature>
<reference evidence="2" key="1">
    <citation type="submission" date="2023-08" db="EMBL/GenBank/DDBJ databases">
        <authorList>
            <person name="Chen Y."/>
            <person name="Shah S."/>
            <person name="Dougan E. K."/>
            <person name="Thang M."/>
            <person name="Chan C."/>
        </authorList>
    </citation>
    <scope>NUCLEOTIDE SEQUENCE</scope>
</reference>